<evidence type="ECO:0000256" key="10">
    <source>
        <dbReference type="ARBA" id="ARBA00023157"/>
    </source>
</evidence>
<dbReference type="Gene3D" id="3.30.200.20">
    <property type="entry name" value="Phosphorylase Kinase, domain 1"/>
    <property type="match status" value="1"/>
</dbReference>
<dbReference type="GO" id="GO:0051707">
    <property type="term" value="P:response to other organism"/>
    <property type="evidence" value="ECO:0007669"/>
    <property type="project" value="UniProtKB-ARBA"/>
</dbReference>
<comment type="catalytic activity">
    <reaction evidence="13 15">
        <text>L-threonyl-[protein] + ATP = O-phospho-L-threonyl-[protein] + ADP + H(+)</text>
        <dbReference type="Rhea" id="RHEA:46608"/>
        <dbReference type="Rhea" id="RHEA-COMP:11060"/>
        <dbReference type="Rhea" id="RHEA-COMP:11605"/>
        <dbReference type="ChEBI" id="CHEBI:15378"/>
        <dbReference type="ChEBI" id="CHEBI:30013"/>
        <dbReference type="ChEBI" id="CHEBI:30616"/>
        <dbReference type="ChEBI" id="CHEBI:61977"/>
        <dbReference type="ChEBI" id="CHEBI:456216"/>
        <dbReference type="EC" id="2.7.11.1"/>
    </reaction>
</comment>
<sequence>MQCPIDYCQIDAKERFCPLCDSVSTSLIFVRFIIQFENLCIDIECFIAENLHRTQQTFKNNKKAINSIIAFSTMSAKRSTRNSLVLPLIFLSPFLFHYSYGSDSLFPGQSIRDGETLISAHGIYELGFFSPGDSTKRYVGIWYHKLPILTVVWVGNRENPISDSSGYITMDEQGNLKIMDGKGTSFLLGANNRSTNITSATLLDSGNLVLREMSSSGNDIVWQSFDHPTDNQLPGMKLTLSTSSISWRSTSDPRPGNFSFGIDPNGTDQLFLWNRTEVIWSVAVLNGVNFSLVQDATVTLPGDLDGYTFIHHWGSGYYYYTLADSSIITRGFTDHEGRHKQLAWLDGEENWVTFLVKPNEHPCEVPSSCGVNGLCSNDSSVMCTCLFGFEPNVNKHWDSRDYSDGCIRKVQSECMSNGDGFLKLRNIKLPIFSSKDRNLSLGIDDCKAWCTKNCSCNAYTSAYLNRTGCSFWFGDLYGLQAGADEVQDLFTGNLKSCELALINIGIALCILGAFLCGCKWRKAKVRHRKEENDFDCSSCSFATIAACTNQFSDVNKIGEGGFGPVYKGFLEGQSVAVKRLSSSSGQGLEEFANEITLIAKLQHRNLVRLLARPYPVDTYFCFTYIIFFYLRKYSRGRFNQRSRIRLEKRFHIVEGIAQGLLYLHNYSRLKVIHWDLKSSNILLDSEMNPKISDFGLARTFGQNENQANTKRVMGTYGYMSPEYAMNGLFSVKSDVFSFGVILLEIITGLRSTDYCHQDGSENLLAHSWELWREGRCSELANPTIGDMHPFDEVQTCIQVALLCVQDIAADRPTMSDVVSMLRCEISSLPIPKKPAFLPARSVGREDFRKHEIHSLNNLTILADTKVASVLSEIVDSFPKPWKTSKLNIEDPEVFMEKYTTMQLLPFN</sequence>
<keyword evidence="16" id="KW-0472">Membrane</keyword>
<dbReference type="InterPro" id="IPR000858">
    <property type="entry name" value="S_locus_glycoprot_dom"/>
</dbReference>
<evidence type="ECO:0000256" key="12">
    <source>
        <dbReference type="ARBA" id="ARBA00023180"/>
    </source>
</evidence>
<dbReference type="EC" id="2.7.11.1" evidence="15"/>
<dbReference type="PROSITE" id="PS00108">
    <property type="entry name" value="PROTEIN_KINASE_ST"/>
    <property type="match status" value="1"/>
</dbReference>
<dbReference type="CDD" id="cd00028">
    <property type="entry name" value="B_lectin"/>
    <property type="match status" value="1"/>
</dbReference>
<dbReference type="SMART" id="SM00108">
    <property type="entry name" value="B_lectin"/>
    <property type="match status" value="1"/>
</dbReference>
<name>A0A6V7QDE9_ANACO</name>
<keyword evidence="8 15" id="KW-0418">Kinase</keyword>
<dbReference type="AlphaFoldDB" id="A0A6V7QDE9"/>
<dbReference type="EMBL" id="LR862135">
    <property type="protein sequence ID" value="CAD1841152.1"/>
    <property type="molecule type" value="Genomic_DNA"/>
</dbReference>
<evidence type="ECO:0000256" key="2">
    <source>
        <dbReference type="ARBA" id="ARBA00022475"/>
    </source>
</evidence>
<proteinExistence type="inferred from homology"/>
<evidence type="ECO:0000256" key="13">
    <source>
        <dbReference type="ARBA" id="ARBA00047899"/>
    </source>
</evidence>
<keyword evidence="16" id="KW-1133">Transmembrane helix</keyword>
<reference evidence="20" key="1">
    <citation type="submission" date="2020-07" db="EMBL/GenBank/DDBJ databases">
        <authorList>
            <person name="Lin J."/>
        </authorList>
    </citation>
    <scope>NUCLEOTIDE SEQUENCE</scope>
</reference>
<feature type="transmembrane region" description="Helical" evidence="16">
    <location>
        <begin position="609"/>
        <end position="630"/>
    </location>
</feature>
<dbReference type="FunFam" id="1.10.510.10:FF:000060">
    <property type="entry name" value="G-type lectin S-receptor-like serine/threonine-protein kinase"/>
    <property type="match status" value="1"/>
</dbReference>
<dbReference type="PIRSF" id="PIRSF000641">
    <property type="entry name" value="SRK"/>
    <property type="match status" value="1"/>
</dbReference>
<organism evidence="20">
    <name type="scientific">Ananas comosus var. bracteatus</name>
    <name type="common">red pineapple</name>
    <dbReference type="NCBI Taxonomy" id="296719"/>
    <lineage>
        <taxon>Eukaryota</taxon>
        <taxon>Viridiplantae</taxon>
        <taxon>Streptophyta</taxon>
        <taxon>Embryophyta</taxon>
        <taxon>Tracheophyta</taxon>
        <taxon>Spermatophyta</taxon>
        <taxon>Magnoliopsida</taxon>
        <taxon>Liliopsida</taxon>
        <taxon>Poales</taxon>
        <taxon>Bromeliaceae</taxon>
        <taxon>Bromelioideae</taxon>
        <taxon>Ananas</taxon>
    </lineage>
</organism>
<dbReference type="GO" id="GO:0005524">
    <property type="term" value="F:ATP binding"/>
    <property type="evidence" value="ECO:0007669"/>
    <property type="project" value="UniProtKB-KW"/>
</dbReference>
<evidence type="ECO:0000259" key="18">
    <source>
        <dbReference type="PROSITE" id="PS50927"/>
    </source>
</evidence>
<keyword evidence="3 15" id="KW-0723">Serine/threonine-protein kinase</keyword>
<keyword evidence="6" id="KW-0732">Signal</keyword>
<keyword evidence="16" id="KW-0812">Transmembrane</keyword>
<evidence type="ECO:0000256" key="11">
    <source>
        <dbReference type="ARBA" id="ARBA00023170"/>
    </source>
</evidence>
<keyword evidence="4" id="KW-0245">EGF-like domain</keyword>
<dbReference type="InterPro" id="IPR001480">
    <property type="entry name" value="Bulb-type_lectin_dom"/>
</dbReference>
<dbReference type="SUPFAM" id="SSF56112">
    <property type="entry name" value="Protein kinase-like (PK-like)"/>
    <property type="match status" value="1"/>
</dbReference>
<dbReference type="InterPro" id="IPR011009">
    <property type="entry name" value="Kinase-like_dom_sf"/>
</dbReference>
<evidence type="ECO:0000256" key="14">
    <source>
        <dbReference type="ARBA" id="ARBA00048679"/>
    </source>
</evidence>
<accession>A0A6V7QDE9</accession>
<evidence type="ECO:0000256" key="5">
    <source>
        <dbReference type="ARBA" id="ARBA00022679"/>
    </source>
</evidence>
<dbReference type="SMART" id="SM00220">
    <property type="entry name" value="S_TKc"/>
    <property type="match status" value="1"/>
</dbReference>
<dbReference type="Gene3D" id="2.90.10.10">
    <property type="entry name" value="Bulb-type lectin domain"/>
    <property type="match status" value="1"/>
</dbReference>
<dbReference type="SMART" id="SM00473">
    <property type="entry name" value="PAN_AP"/>
    <property type="match status" value="1"/>
</dbReference>
<dbReference type="Pfam" id="PF00069">
    <property type="entry name" value="Pkinase"/>
    <property type="match status" value="1"/>
</dbReference>
<evidence type="ECO:0000256" key="4">
    <source>
        <dbReference type="ARBA" id="ARBA00022536"/>
    </source>
</evidence>
<comment type="similarity">
    <text evidence="15">Belongs to the protein kinase superfamily. Ser/Thr protein kinase family.</text>
</comment>
<dbReference type="SUPFAM" id="SSF51110">
    <property type="entry name" value="alpha-D-mannose-specific plant lectins"/>
    <property type="match status" value="1"/>
</dbReference>
<dbReference type="GO" id="GO:0005886">
    <property type="term" value="C:plasma membrane"/>
    <property type="evidence" value="ECO:0007669"/>
    <property type="project" value="UniProtKB-SubCell"/>
</dbReference>
<feature type="domain" description="Bulb-type lectin" evidence="18">
    <location>
        <begin position="102"/>
        <end position="223"/>
    </location>
</feature>
<evidence type="ECO:0000259" key="19">
    <source>
        <dbReference type="PROSITE" id="PS50948"/>
    </source>
</evidence>
<dbReference type="InterPro" id="IPR024171">
    <property type="entry name" value="SRK-like_kinase"/>
</dbReference>
<evidence type="ECO:0000256" key="7">
    <source>
        <dbReference type="ARBA" id="ARBA00022741"/>
    </source>
</evidence>
<dbReference type="GO" id="GO:0004674">
    <property type="term" value="F:protein serine/threonine kinase activity"/>
    <property type="evidence" value="ECO:0007669"/>
    <property type="project" value="UniProtKB-KW"/>
</dbReference>
<dbReference type="PROSITE" id="PS50927">
    <property type="entry name" value="BULB_LECTIN"/>
    <property type="match status" value="1"/>
</dbReference>
<dbReference type="InterPro" id="IPR036426">
    <property type="entry name" value="Bulb-type_lectin_dom_sf"/>
</dbReference>
<evidence type="ECO:0000256" key="9">
    <source>
        <dbReference type="ARBA" id="ARBA00022840"/>
    </source>
</evidence>
<dbReference type="Gene3D" id="1.10.510.10">
    <property type="entry name" value="Transferase(Phosphotransferase) domain 1"/>
    <property type="match status" value="1"/>
</dbReference>
<keyword evidence="11" id="KW-0675">Receptor</keyword>
<evidence type="ECO:0000313" key="20">
    <source>
        <dbReference type="EMBL" id="CAD1841152.1"/>
    </source>
</evidence>
<dbReference type="FunFam" id="2.90.10.10:FF:000005">
    <property type="entry name" value="G-type lectin S-receptor-like serine/threonine-protein kinase"/>
    <property type="match status" value="1"/>
</dbReference>
<evidence type="ECO:0000256" key="6">
    <source>
        <dbReference type="ARBA" id="ARBA00022729"/>
    </source>
</evidence>
<evidence type="ECO:0000256" key="3">
    <source>
        <dbReference type="ARBA" id="ARBA00022527"/>
    </source>
</evidence>
<feature type="transmembrane region" description="Helical" evidence="16">
    <location>
        <begin position="499"/>
        <end position="518"/>
    </location>
</feature>
<dbReference type="PROSITE" id="PS50011">
    <property type="entry name" value="PROTEIN_KINASE_DOM"/>
    <property type="match status" value="1"/>
</dbReference>
<keyword evidence="2" id="KW-1003">Cell membrane</keyword>
<dbReference type="PROSITE" id="PS50948">
    <property type="entry name" value="PAN"/>
    <property type="match status" value="1"/>
</dbReference>
<evidence type="ECO:0000256" key="1">
    <source>
        <dbReference type="ARBA" id="ARBA00004251"/>
    </source>
</evidence>
<evidence type="ECO:0000256" key="16">
    <source>
        <dbReference type="SAM" id="Phobius"/>
    </source>
</evidence>
<comment type="subcellular location">
    <subcellularLocation>
        <location evidence="1">Cell membrane</location>
        <topology evidence="1">Single-pass type I membrane protein</topology>
    </subcellularLocation>
</comment>
<dbReference type="Pfam" id="PF00954">
    <property type="entry name" value="S_locus_glycop"/>
    <property type="match status" value="1"/>
</dbReference>
<evidence type="ECO:0000259" key="17">
    <source>
        <dbReference type="PROSITE" id="PS50011"/>
    </source>
</evidence>
<dbReference type="CDD" id="cd01098">
    <property type="entry name" value="PAN_AP_plant"/>
    <property type="match status" value="1"/>
</dbReference>
<keyword evidence="9 15" id="KW-0067">ATP-binding</keyword>
<evidence type="ECO:0000256" key="15">
    <source>
        <dbReference type="PIRNR" id="PIRNR000641"/>
    </source>
</evidence>
<keyword evidence="7 15" id="KW-0547">Nucleotide-binding</keyword>
<dbReference type="GO" id="GO:0048544">
    <property type="term" value="P:recognition of pollen"/>
    <property type="evidence" value="ECO:0007669"/>
    <property type="project" value="InterPro"/>
</dbReference>
<dbReference type="Pfam" id="PF08276">
    <property type="entry name" value="PAN_2"/>
    <property type="match status" value="1"/>
</dbReference>
<dbReference type="PANTHER" id="PTHR27002:SF1055">
    <property type="entry name" value="RECEPTOR-LIKE SERINE_THREONINE-PROTEIN KINASE"/>
    <property type="match status" value="1"/>
</dbReference>
<evidence type="ECO:0000256" key="8">
    <source>
        <dbReference type="ARBA" id="ARBA00022777"/>
    </source>
</evidence>
<gene>
    <name evidence="20" type="ORF">CB5_LOCUS24363</name>
</gene>
<feature type="domain" description="Apple" evidence="19">
    <location>
        <begin position="414"/>
        <end position="494"/>
    </location>
</feature>
<protein>
    <recommendedName>
        <fullName evidence="15">Receptor-like serine/threonine-protein kinase</fullName>
        <ecNumber evidence="15">2.7.11.1</ecNumber>
    </recommendedName>
</protein>
<dbReference type="InterPro" id="IPR000719">
    <property type="entry name" value="Prot_kinase_dom"/>
</dbReference>
<comment type="catalytic activity">
    <reaction evidence="14 15">
        <text>L-seryl-[protein] + ATP = O-phospho-L-seryl-[protein] + ADP + H(+)</text>
        <dbReference type="Rhea" id="RHEA:17989"/>
        <dbReference type="Rhea" id="RHEA-COMP:9863"/>
        <dbReference type="Rhea" id="RHEA-COMP:11604"/>
        <dbReference type="ChEBI" id="CHEBI:15378"/>
        <dbReference type="ChEBI" id="CHEBI:29999"/>
        <dbReference type="ChEBI" id="CHEBI:30616"/>
        <dbReference type="ChEBI" id="CHEBI:83421"/>
        <dbReference type="ChEBI" id="CHEBI:456216"/>
        <dbReference type="EC" id="2.7.11.1"/>
    </reaction>
</comment>
<keyword evidence="5 15" id="KW-0808">Transferase</keyword>
<feature type="domain" description="Protein kinase" evidence="17">
    <location>
        <begin position="551"/>
        <end position="836"/>
    </location>
</feature>
<keyword evidence="12" id="KW-0325">Glycoprotein</keyword>
<dbReference type="InterPro" id="IPR003609">
    <property type="entry name" value="Pan_app"/>
</dbReference>
<dbReference type="InterPro" id="IPR008271">
    <property type="entry name" value="Ser/Thr_kinase_AS"/>
</dbReference>
<dbReference type="Pfam" id="PF01453">
    <property type="entry name" value="B_lectin"/>
    <property type="match status" value="1"/>
</dbReference>
<dbReference type="PANTHER" id="PTHR27002">
    <property type="entry name" value="RECEPTOR-LIKE SERINE/THREONINE-PROTEIN KINASE SD1-8"/>
    <property type="match status" value="1"/>
</dbReference>
<keyword evidence="10" id="KW-1015">Disulfide bond</keyword>